<dbReference type="GO" id="GO:0005759">
    <property type="term" value="C:mitochondrial matrix"/>
    <property type="evidence" value="ECO:0007669"/>
    <property type="project" value="UniProtKB-SubCell"/>
</dbReference>
<gene>
    <name evidence="6" type="ORF">BCR37DRAFT_375465</name>
</gene>
<dbReference type="Proteomes" id="UP000193685">
    <property type="component" value="Unassembled WGS sequence"/>
</dbReference>
<dbReference type="InterPro" id="IPR045295">
    <property type="entry name" value="Complex1_LYR_SDHAF1_LYRM8"/>
</dbReference>
<dbReference type="GeneID" id="63784983"/>
<evidence type="ECO:0000256" key="3">
    <source>
        <dbReference type="ARBA" id="ARBA00023186"/>
    </source>
</evidence>
<sequence>MARSGLQIEIRSLYRECMRAVNRKPAETQPRWYAFVRRQFDEHMSIRKKDFATLECNIMFAWAKRSLKCTTNPASRIFIYEDKSFADCCGMH</sequence>
<dbReference type="GO" id="GO:0034553">
    <property type="term" value="P:mitochondrial respiratory chain complex II assembly"/>
    <property type="evidence" value="ECO:0007669"/>
    <property type="project" value="InterPro"/>
</dbReference>
<name>A0A1Y2FY58_PROLT</name>
<dbReference type="RefSeq" id="XP_040728100.1">
    <property type="nucleotide sequence ID" value="XM_040868384.1"/>
</dbReference>
<comment type="subcellular location">
    <subcellularLocation>
        <location evidence="1">Mitochondrion matrix</location>
    </subcellularLocation>
</comment>
<keyword evidence="2" id="KW-0496">Mitochondrion</keyword>
<keyword evidence="7" id="KW-1185">Reference proteome</keyword>
<comment type="similarity">
    <text evidence="4">Belongs to the complex I LYR family. SDHAF1 subfamily.</text>
</comment>
<dbReference type="AlphaFoldDB" id="A0A1Y2FY58"/>
<dbReference type="EMBL" id="MCFI01000001">
    <property type="protein sequence ID" value="ORY87605.1"/>
    <property type="molecule type" value="Genomic_DNA"/>
</dbReference>
<organism evidence="6 7">
    <name type="scientific">Protomyces lactucae-debilis</name>
    <dbReference type="NCBI Taxonomy" id="2754530"/>
    <lineage>
        <taxon>Eukaryota</taxon>
        <taxon>Fungi</taxon>
        <taxon>Dikarya</taxon>
        <taxon>Ascomycota</taxon>
        <taxon>Taphrinomycotina</taxon>
        <taxon>Taphrinomycetes</taxon>
        <taxon>Taphrinales</taxon>
        <taxon>Protomycetaceae</taxon>
        <taxon>Protomyces</taxon>
    </lineage>
</organism>
<keyword evidence="3" id="KW-0143">Chaperone</keyword>
<dbReference type="STRING" id="56484.A0A1Y2FY58"/>
<protein>
    <recommendedName>
        <fullName evidence="5">Complex 1 LYR protein domain-containing protein</fullName>
    </recommendedName>
</protein>
<feature type="domain" description="Complex 1 LYR protein" evidence="5">
    <location>
        <begin position="9"/>
        <end position="53"/>
    </location>
</feature>
<dbReference type="InterPro" id="IPR008011">
    <property type="entry name" value="Complex1_LYR_dom"/>
</dbReference>
<accession>A0A1Y2FY58</accession>
<comment type="caution">
    <text evidence="6">The sequence shown here is derived from an EMBL/GenBank/DDBJ whole genome shotgun (WGS) entry which is preliminary data.</text>
</comment>
<evidence type="ECO:0000256" key="2">
    <source>
        <dbReference type="ARBA" id="ARBA00023128"/>
    </source>
</evidence>
<reference evidence="6 7" key="1">
    <citation type="submission" date="2016-07" db="EMBL/GenBank/DDBJ databases">
        <title>Pervasive Adenine N6-methylation of Active Genes in Fungi.</title>
        <authorList>
            <consortium name="DOE Joint Genome Institute"/>
            <person name="Mondo S.J."/>
            <person name="Dannebaum R.O."/>
            <person name="Kuo R.C."/>
            <person name="Labutti K."/>
            <person name="Haridas S."/>
            <person name="Kuo A."/>
            <person name="Salamov A."/>
            <person name="Ahrendt S.R."/>
            <person name="Lipzen A."/>
            <person name="Sullivan W."/>
            <person name="Andreopoulos W.B."/>
            <person name="Clum A."/>
            <person name="Lindquist E."/>
            <person name="Daum C."/>
            <person name="Ramamoorthy G.K."/>
            <person name="Gryganskyi A."/>
            <person name="Culley D."/>
            <person name="Magnuson J.K."/>
            <person name="James T.Y."/>
            <person name="O'Malley M.A."/>
            <person name="Stajich J.E."/>
            <person name="Spatafora J.W."/>
            <person name="Visel A."/>
            <person name="Grigoriev I.V."/>
        </authorList>
    </citation>
    <scope>NUCLEOTIDE SEQUENCE [LARGE SCALE GENOMIC DNA]</scope>
    <source>
        <strain evidence="6 7">12-1054</strain>
    </source>
</reference>
<dbReference type="OrthoDB" id="273010at2759"/>
<evidence type="ECO:0000313" key="6">
    <source>
        <dbReference type="EMBL" id="ORY87605.1"/>
    </source>
</evidence>
<evidence type="ECO:0000256" key="4">
    <source>
        <dbReference type="ARBA" id="ARBA00025715"/>
    </source>
</evidence>
<evidence type="ECO:0000313" key="7">
    <source>
        <dbReference type="Proteomes" id="UP000193685"/>
    </source>
</evidence>
<dbReference type="Pfam" id="PF05347">
    <property type="entry name" value="Complex1_LYR"/>
    <property type="match status" value="1"/>
</dbReference>
<evidence type="ECO:0000256" key="1">
    <source>
        <dbReference type="ARBA" id="ARBA00004305"/>
    </source>
</evidence>
<proteinExistence type="inferred from homology"/>
<dbReference type="CDD" id="cd20268">
    <property type="entry name" value="Complex1_LYR_SDHAF1_LYRM8"/>
    <property type="match status" value="1"/>
</dbReference>
<evidence type="ECO:0000259" key="5">
    <source>
        <dbReference type="Pfam" id="PF05347"/>
    </source>
</evidence>